<dbReference type="InterPro" id="IPR036390">
    <property type="entry name" value="WH_DNA-bd_sf"/>
</dbReference>
<evidence type="ECO:0000313" key="3">
    <source>
        <dbReference type="EMBL" id="GMA26084.1"/>
    </source>
</evidence>
<evidence type="ECO:0000313" key="4">
    <source>
        <dbReference type="Proteomes" id="UP001157091"/>
    </source>
</evidence>
<dbReference type="EMBL" id="BSUK01000001">
    <property type="protein sequence ID" value="GMA26084.1"/>
    <property type="molecule type" value="Genomic_DNA"/>
</dbReference>
<keyword evidence="4" id="KW-1185">Reference proteome</keyword>
<dbReference type="Pfam" id="PF01047">
    <property type="entry name" value="MarR"/>
    <property type="match status" value="1"/>
</dbReference>
<accession>A0ABQ6I7W6</accession>
<dbReference type="InterPro" id="IPR039422">
    <property type="entry name" value="MarR/SlyA-like"/>
</dbReference>
<feature type="region of interest" description="Disordered" evidence="1">
    <location>
        <begin position="1"/>
        <end position="23"/>
    </location>
</feature>
<gene>
    <name evidence="3" type="ORF">GCM10025864_38430</name>
</gene>
<reference evidence="4" key="1">
    <citation type="journal article" date="2019" name="Int. J. Syst. Evol. Microbiol.">
        <title>The Global Catalogue of Microorganisms (GCM) 10K type strain sequencing project: providing services to taxonomists for standard genome sequencing and annotation.</title>
        <authorList>
            <consortium name="The Broad Institute Genomics Platform"/>
            <consortium name="The Broad Institute Genome Sequencing Center for Infectious Disease"/>
            <person name="Wu L."/>
            <person name="Ma J."/>
        </authorList>
    </citation>
    <scope>NUCLEOTIDE SEQUENCE [LARGE SCALE GENOMIC DNA]</scope>
    <source>
        <strain evidence="4">NBRC 106348</strain>
    </source>
</reference>
<dbReference type="PRINTS" id="PR00598">
    <property type="entry name" value="HTHMARR"/>
</dbReference>
<evidence type="ECO:0000259" key="2">
    <source>
        <dbReference type="PROSITE" id="PS50995"/>
    </source>
</evidence>
<sequence length="99" mass="10600">MQRPSALAETLDVSPRSVTSKVDAAERDGYVVRHPDPSDRRATLVELTGRGRAVLARVGDLRASGAGGLLERLDPAEQHELVRLLRRVAGPADGSVTHP</sequence>
<feature type="domain" description="HTH marR-type" evidence="2">
    <location>
        <begin position="1"/>
        <end position="90"/>
    </location>
</feature>
<dbReference type="Gene3D" id="1.10.10.10">
    <property type="entry name" value="Winged helix-like DNA-binding domain superfamily/Winged helix DNA-binding domain"/>
    <property type="match status" value="1"/>
</dbReference>
<dbReference type="InterPro" id="IPR036388">
    <property type="entry name" value="WH-like_DNA-bd_sf"/>
</dbReference>
<organism evidence="3 4">
    <name type="scientific">Luteimicrobium album</name>
    <dbReference type="NCBI Taxonomy" id="1054550"/>
    <lineage>
        <taxon>Bacteria</taxon>
        <taxon>Bacillati</taxon>
        <taxon>Actinomycetota</taxon>
        <taxon>Actinomycetes</taxon>
        <taxon>Micrococcales</taxon>
        <taxon>Luteimicrobium</taxon>
    </lineage>
</organism>
<dbReference type="PROSITE" id="PS50995">
    <property type="entry name" value="HTH_MARR_2"/>
    <property type="match status" value="1"/>
</dbReference>
<evidence type="ECO:0000256" key="1">
    <source>
        <dbReference type="SAM" id="MobiDB-lite"/>
    </source>
</evidence>
<comment type="caution">
    <text evidence="3">The sequence shown here is derived from an EMBL/GenBank/DDBJ whole genome shotgun (WGS) entry which is preliminary data.</text>
</comment>
<protein>
    <recommendedName>
        <fullName evidence="2">HTH marR-type domain-containing protein</fullName>
    </recommendedName>
</protein>
<name>A0ABQ6I7W6_9MICO</name>
<dbReference type="Proteomes" id="UP001157091">
    <property type="component" value="Unassembled WGS sequence"/>
</dbReference>
<dbReference type="SUPFAM" id="SSF46785">
    <property type="entry name" value="Winged helix' DNA-binding domain"/>
    <property type="match status" value="1"/>
</dbReference>
<dbReference type="PANTHER" id="PTHR33164">
    <property type="entry name" value="TRANSCRIPTIONAL REGULATOR, MARR FAMILY"/>
    <property type="match status" value="1"/>
</dbReference>
<proteinExistence type="predicted"/>
<dbReference type="PANTHER" id="PTHR33164:SF57">
    <property type="entry name" value="MARR-FAMILY TRANSCRIPTIONAL REGULATOR"/>
    <property type="match status" value="1"/>
</dbReference>
<dbReference type="InterPro" id="IPR000835">
    <property type="entry name" value="HTH_MarR-typ"/>
</dbReference>
<dbReference type="SMART" id="SM00347">
    <property type="entry name" value="HTH_MARR"/>
    <property type="match status" value="1"/>
</dbReference>